<keyword evidence="3" id="KW-0804">Transcription</keyword>
<dbReference type="GO" id="GO:0003700">
    <property type="term" value="F:DNA-binding transcription factor activity"/>
    <property type="evidence" value="ECO:0007669"/>
    <property type="project" value="InterPro"/>
</dbReference>
<dbReference type="GO" id="GO:0003677">
    <property type="term" value="F:DNA binding"/>
    <property type="evidence" value="ECO:0007669"/>
    <property type="project" value="UniProtKB-KW"/>
</dbReference>
<dbReference type="Gene3D" id="1.10.10.10">
    <property type="entry name" value="Winged helix-like DNA-binding domain superfamily/Winged helix DNA-binding domain"/>
    <property type="match status" value="1"/>
</dbReference>
<reference evidence="5" key="1">
    <citation type="submission" date="2018-06" db="EMBL/GenBank/DDBJ databases">
        <authorList>
            <person name="Zhirakovskaya E."/>
        </authorList>
    </citation>
    <scope>NUCLEOTIDE SEQUENCE</scope>
</reference>
<evidence type="ECO:0000256" key="1">
    <source>
        <dbReference type="ARBA" id="ARBA00023015"/>
    </source>
</evidence>
<dbReference type="InterPro" id="IPR001034">
    <property type="entry name" value="DeoR_HTH"/>
</dbReference>
<dbReference type="InterPro" id="IPR014036">
    <property type="entry name" value="DeoR-like_C"/>
</dbReference>
<dbReference type="PANTHER" id="PTHR30363">
    <property type="entry name" value="HTH-TYPE TRANSCRIPTIONAL REGULATOR SRLR-RELATED"/>
    <property type="match status" value="1"/>
</dbReference>
<dbReference type="Gene3D" id="3.40.50.1360">
    <property type="match status" value="1"/>
</dbReference>
<evidence type="ECO:0000259" key="4">
    <source>
        <dbReference type="PROSITE" id="PS51000"/>
    </source>
</evidence>
<proteinExistence type="predicted"/>
<dbReference type="PROSITE" id="PS00894">
    <property type="entry name" value="HTH_DEOR_1"/>
    <property type="match status" value="1"/>
</dbReference>
<dbReference type="PROSITE" id="PS51000">
    <property type="entry name" value="HTH_DEOR_2"/>
    <property type="match status" value="1"/>
</dbReference>
<feature type="domain" description="HTH deoR-type" evidence="4">
    <location>
        <begin position="2"/>
        <end position="57"/>
    </location>
</feature>
<name>A0A3B0VNS8_9ZZZZ</name>
<dbReference type="Pfam" id="PF00455">
    <property type="entry name" value="DeoRC"/>
    <property type="match status" value="1"/>
</dbReference>
<dbReference type="PANTHER" id="PTHR30363:SF44">
    <property type="entry name" value="AGA OPERON TRANSCRIPTIONAL REPRESSOR-RELATED"/>
    <property type="match status" value="1"/>
</dbReference>
<dbReference type="AlphaFoldDB" id="A0A3B0VNS8"/>
<dbReference type="EMBL" id="UOEU01000810">
    <property type="protein sequence ID" value="VAW40732.1"/>
    <property type="molecule type" value="Genomic_DNA"/>
</dbReference>
<keyword evidence="2" id="KW-0238">DNA-binding</keyword>
<dbReference type="Pfam" id="PF08220">
    <property type="entry name" value="HTH_DeoR"/>
    <property type="match status" value="1"/>
</dbReference>
<evidence type="ECO:0000313" key="5">
    <source>
        <dbReference type="EMBL" id="VAW40732.1"/>
    </source>
</evidence>
<dbReference type="InterPro" id="IPR036390">
    <property type="entry name" value="WH_DNA-bd_sf"/>
</dbReference>
<accession>A0A3B0VNS8</accession>
<dbReference type="SUPFAM" id="SSF46785">
    <property type="entry name" value="Winged helix' DNA-binding domain"/>
    <property type="match status" value="1"/>
</dbReference>
<dbReference type="InterPro" id="IPR037171">
    <property type="entry name" value="NagB/RpiA_transferase-like"/>
</dbReference>
<dbReference type="SMART" id="SM01134">
    <property type="entry name" value="DeoRC"/>
    <property type="match status" value="1"/>
</dbReference>
<protein>
    <recommendedName>
        <fullName evidence="4">HTH deoR-type domain-containing protein</fullName>
    </recommendedName>
</protein>
<gene>
    <name evidence="5" type="ORF">MNBD_CHLOROFLEXI01-4325</name>
</gene>
<keyword evidence="1" id="KW-0805">Transcription regulation</keyword>
<organism evidence="5">
    <name type="scientific">hydrothermal vent metagenome</name>
    <dbReference type="NCBI Taxonomy" id="652676"/>
    <lineage>
        <taxon>unclassified sequences</taxon>
        <taxon>metagenomes</taxon>
        <taxon>ecological metagenomes</taxon>
    </lineage>
</organism>
<dbReference type="InterPro" id="IPR018356">
    <property type="entry name" value="Tscrpt_reg_HTH_DeoR_CS"/>
</dbReference>
<dbReference type="InterPro" id="IPR036388">
    <property type="entry name" value="WH-like_DNA-bd_sf"/>
</dbReference>
<dbReference type="PRINTS" id="PR00037">
    <property type="entry name" value="HTHLACR"/>
</dbReference>
<evidence type="ECO:0000256" key="2">
    <source>
        <dbReference type="ARBA" id="ARBA00023125"/>
    </source>
</evidence>
<dbReference type="SMART" id="SM00420">
    <property type="entry name" value="HTH_DEOR"/>
    <property type="match status" value="1"/>
</dbReference>
<dbReference type="SUPFAM" id="SSF100950">
    <property type="entry name" value="NagB/RpiA/CoA transferase-like"/>
    <property type="match status" value="1"/>
</dbReference>
<evidence type="ECO:0000256" key="3">
    <source>
        <dbReference type="ARBA" id="ARBA00023163"/>
    </source>
</evidence>
<dbReference type="InterPro" id="IPR050313">
    <property type="entry name" value="Carb_Metab_HTH_regulators"/>
</dbReference>
<sequence length="252" mass="27721">MKLTRQSKIRELVEDRGQISVIELNQLLSVSEATIRRDLEELAQMGWIRRAHGGAIKVERAEREPPILMRQQEQSAEKKRIGKTAASMVSKGQTIFLGSGSTVETIVPHIRHVEDLAVITNSVPVINQLAGLSNVEMIVIGGMLRQSELSMVGHIAEMAVREFRADLVFMGMRAIDAEHGFTSDFMPEATTDRAILQIAPHAVVVADHTKFGRVSTMFLAPVTAVRTIITDKALNATIVSELQDKGLAVHLV</sequence>